<evidence type="ECO:0000256" key="1">
    <source>
        <dbReference type="ARBA" id="ARBA00004651"/>
    </source>
</evidence>
<evidence type="ECO:0000313" key="8">
    <source>
        <dbReference type="EMBL" id="MBC9247458.1"/>
    </source>
</evidence>
<accession>A0A926GAI1</accession>
<evidence type="ECO:0000256" key="7">
    <source>
        <dbReference type="SAM" id="Phobius"/>
    </source>
</evidence>
<comment type="similarity">
    <text evidence="2">Belongs to the DoxX family.</text>
</comment>
<keyword evidence="6 7" id="KW-0472">Membrane</keyword>
<dbReference type="PANTHER" id="PTHR33452">
    <property type="entry name" value="OXIDOREDUCTASE CATD-RELATED"/>
    <property type="match status" value="1"/>
</dbReference>
<dbReference type="Proteomes" id="UP000608594">
    <property type="component" value="Unassembled WGS sequence"/>
</dbReference>
<dbReference type="PANTHER" id="PTHR33452:SF1">
    <property type="entry name" value="INNER MEMBRANE PROTEIN YPHA-RELATED"/>
    <property type="match status" value="1"/>
</dbReference>
<feature type="transmembrane region" description="Helical" evidence="7">
    <location>
        <begin position="87"/>
        <end position="104"/>
    </location>
</feature>
<comment type="subcellular location">
    <subcellularLocation>
        <location evidence="1">Cell membrane</location>
        <topology evidence="1">Multi-pass membrane protein</topology>
    </subcellularLocation>
</comment>
<reference evidence="8" key="1">
    <citation type="submission" date="2020-08" db="EMBL/GenBank/DDBJ databases">
        <title>Paracoccus amoyensis sp. nov., isolated from the surface seawater at coast of Xiamen, Fujian.</title>
        <authorList>
            <person name="Lyu L."/>
        </authorList>
    </citation>
    <scope>NUCLEOTIDE SEQUENCE</scope>
    <source>
        <strain evidence="8">11-3</strain>
    </source>
</reference>
<keyword evidence="5 7" id="KW-1133">Transmembrane helix</keyword>
<comment type="caution">
    <text evidence="8">The sequence shown here is derived from an EMBL/GenBank/DDBJ whole genome shotgun (WGS) entry which is preliminary data.</text>
</comment>
<dbReference type="RefSeq" id="WP_187793933.1">
    <property type="nucleotide sequence ID" value="NZ_JACOQL010000003.1"/>
</dbReference>
<gene>
    <name evidence="8" type="ORF">H4P12_12215</name>
</gene>
<evidence type="ECO:0000256" key="5">
    <source>
        <dbReference type="ARBA" id="ARBA00022989"/>
    </source>
</evidence>
<dbReference type="Pfam" id="PF07681">
    <property type="entry name" value="DoxX"/>
    <property type="match status" value="1"/>
</dbReference>
<evidence type="ECO:0000313" key="9">
    <source>
        <dbReference type="Proteomes" id="UP000608594"/>
    </source>
</evidence>
<name>A0A926GAI1_9RHOB</name>
<dbReference type="InterPro" id="IPR051907">
    <property type="entry name" value="DoxX-like_oxidoreductase"/>
</dbReference>
<sequence>MTRLIIPQLRGIYDRLEPLAYAVLRVLAGGMMIQIALGKVLAGEVSRDVELMQQLGLVPAALWAYFVVGVEIFASLALILGLLTRPAAVMLFILVTVMLLTVLIPRGANYQLGALWFGAFGLIALRGGGRYSIDRLIGREF</sequence>
<evidence type="ECO:0000256" key="3">
    <source>
        <dbReference type="ARBA" id="ARBA00022475"/>
    </source>
</evidence>
<feature type="transmembrane region" description="Helical" evidence="7">
    <location>
        <begin position="62"/>
        <end position="80"/>
    </location>
</feature>
<keyword evidence="3" id="KW-1003">Cell membrane</keyword>
<dbReference type="EMBL" id="JACOQL010000003">
    <property type="protein sequence ID" value="MBC9247458.1"/>
    <property type="molecule type" value="Genomic_DNA"/>
</dbReference>
<feature type="transmembrane region" description="Helical" evidence="7">
    <location>
        <begin position="110"/>
        <end position="129"/>
    </location>
</feature>
<evidence type="ECO:0000256" key="4">
    <source>
        <dbReference type="ARBA" id="ARBA00022692"/>
    </source>
</evidence>
<proteinExistence type="inferred from homology"/>
<protein>
    <submittedName>
        <fullName evidence="8">DoxX family protein</fullName>
    </submittedName>
</protein>
<dbReference type="InterPro" id="IPR032808">
    <property type="entry name" value="DoxX"/>
</dbReference>
<keyword evidence="4 7" id="KW-0812">Transmembrane</keyword>
<feature type="transmembrane region" description="Helical" evidence="7">
    <location>
        <begin position="21"/>
        <end position="42"/>
    </location>
</feature>
<organism evidence="8 9">
    <name type="scientific">Paracoccus amoyensis</name>
    <dbReference type="NCBI Taxonomy" id="2760093"/>
    <lineage>
        <taxon>Bacteria</taxon>
        <taxon>Pseudomonadati</taxon>
        <taxon>Pseudomonadota</taxon>
        <taxon>Alphaproteobacteria</taxon>
        <taxon>Rhodobacterales</taxon>
        <taxon>Paracoccaceae</taxon>
        <taxon>Paracoccus</taxon>
    </lineage>
</organism>
<keyword evidence="9" id="KW-1185">Reference proteome</keyword>
<evidence type="ECO:0000256" key="6">
    <source>
        <dbReference type="ARBA" id="ARBA00023136"/>
    </source>
</evidence>
<dbReference type="GO" id="GO:0005886">
    <property type="term" value="C:plasma membrane"/>
    <property type="evidence" value="ECO:0007669"/>
    <property type="project" value="UniProtKB-SubCell"/>
</dbReference>
<dbReference type="AlphaFoldDB" id="A0A926GAI1"/>
<evidence type="ECO:0000256" key="2">
    <source>
        <dbReference type="ARBA" id="ARBA00006679"/>
    </source>
</evidence>